<protein>
    <submittedName>
        <fullName evidence="2">Type VI secretion system tube protein Hcp</fullName>
    </submittedName>
</protein>
<dbReference type="OrthoDB" id="4865570at2"/>
<dbReference type="SUPFAM" id="SSF141452">
    <property type="entry name" value="Hcp1-like"/>
    <property type="match status" value="1"/>
</dbReference>
<dbReference type="Pfam" id="PF05638">
    <property type="entry name" value="T6SS_HCP"/>
    <property type="match status" value="1"/>
</dbReference>
<proteinExistence type="predicted"/>
<dbReference type="Proteomes" id="UP000234483">
    <property type="component" value="Unassembled WGS sequence"/>
</dbReference>
<dbReference type="PANTHER" id="PTHR36152">
    <property type="entry name" value="CYTOPLASMIC PROTEIN-RELATED"/>
    <property type="match status" value="1"/>
</dbReference>
<reference evidence="1 4" key="2">
    <citation type="submission" date="2018-01" db="EMBL/GenBank/DDBJ databases">
        <title>Complete genome sequence of Caulobacter flavus RHGG3.</title>
        <authorList>
            <person name="Yang E."/>
        </authorList>
    </citation>
    <scope>NUCLEOTIDE SEQUENCE [LARGE SCALE GENOMIC DNA]</scope>
    <source>
        <strain evidence="1 4">RHGG3</strain>
    </source>
</reference>
<dbReference type="EMBL" id="PJRQ01000008">
    <property type="protein sequence ID" value="PLR19180.1"/>
    <property type="molecule type" value="Genomic_DNA"/>
</dbReference>
<dbReference type="PANTHER" id="PTHR36152:SF1">
    <property type="entry name" value="UBIQUITIN-LIKE DOMAIN-CONTAINING PROTEIN"/>
    <property type="match status" value="1"/>
</dbReference>
<dbReference type="Proteomes" id="UP000281192">
    <property type="component" value="Chromosome"/>
</dbReference>
<dbReference type="Gene3D" id="2.30.110.20">
    <property type="entry name" value="Hcp1-like"/>
    <property type="match status" value="1"/>
</dbReference>
<keyword evidence="4" id="KW-1185">Reference proteome</keyword>
<dbReference type="NCBIfam" id="TIGR03344">
    <property type="entry name" value="VI_effect_Hcp1"/>
    <property type="match status" value="1"/>
</dbReference>
<dbReference type="InterPro" id="IPR036624">
    <property type="entry name" value="Hcp1-lik_sf"/>
</dbReference>
<evidence type="ECO:0000313" key="4">
    <source>
        <dbReference type="Proteomes" id="UP000281192"/>
    </source>
</evidence>
<dbReference type="EMBL" id="CP026100">
    <property type="protein sequence ID" value="AYV45140.1"/>
    <property type="molecule type" value="Genomic_DNA"/>
</dbReference>
<evidence type="ECO:0000313" key="1">
    <source>
        <dbReference type="EMBL" id="AYV45140.1"/>
    </source>
</evidence>
<evidence type="ECO:0000313" key="3">
    <source>
        <dbReference type="Proteomes" id="UP000234483"/>
    </source>
</evidence>
<dbReference type="InterPro" id="IPR008514">
    <property type="entry name" value="T6SS_Hcp"/>
</dbReference>
<dbReference type="InterPro" id="IPR053165">
    <property type="entry name" value="HSI-I_assembly_Hcp1"/>
</dbReference>
<name>A0A2N5CZE6_9CAUL</name>
<evidence type="ECO:0000313" key="2">
    <source>
        <dbReference type="EMBL" id="PLR19180.1"/>
    </source>
</evidence>
<reference evidence="2 3" key="1">
    <citation type="submission" date="2017-12" db="EMBL/GenBank/DDBJ databases">
        <title>The genome sequence of Caulobacter flavus CGMCC1 15093.</title>
        <authorList>
            <person name="Gao J."/>
            <person name="Mao X."/>
            <person name="Sun J."/>
        </authorList>
    </citation>
    <scope>NUCLEOTIDE SEQUENCE [LARGE SCALE GENOMIC DNA]</scope>
    <source>
        <strain evidence="2 3">CGMCC1 15093</strain>
    </source>
</reference>
<accession>A0A2N5CZE6</accession>
<gene>
    <name evidence="1" type="ORF">C1707_02170</name>
    <name evidence="2" type="ORF">CFHF_04000</name>
</gene>
<sequence>MPADIFLKIDGIKGESKDDKHKDEIEIQTWAWEIKNTGSAHFGSGMGAGKMQAGDLLLEKRIDVSTPALLRACATGKHIASATLVARKDDGDKKLEYFKIELKDILISSVESVSIDLTKSDITKEQRAFGALERVSLNFAEFKVVYITQTQGGGSGPQVEFGYNIAQNKTA</sequence>
<organism evidence="2 3">
    <name type="scientific">Caulobacter flavus</name>
    <dbReference type="NCBI Taxonomy" id="1679497"/>
    <lineage>
        <taxon>Bacteria</taxon>
        <taxon>Pseudomonadati</taxon>
        <taxon>Pseudomonadota</taxon>
        <taxon>Alphaproteobacteria</taxon>
        <taxon>Caulobacterales</taxon>
        <taxon>Caulobacteraceae</taxon>
        <taxon>Caulobacter</taxon>
    </lineage>
</organism>
<dbReference type="KEGG" id="cfh:C1707_02170"/>
<dbReference type="RefSeq" id="WP_101711738.1">
    <property type="nucleotide sequence ID" value="NZ_CP026100.1"/>
</dbReference>
<dbReference type="AlphaFoldDB" id="A0A2N5CZE6"/>